<dbReference type="NCBIfam" id="NF033788">
    <property type="entry name" value="HTH_metalloreg"/>
    <property type="match status" value="1"/>
</dbReference>
<accession>A0A9W6JWS8</accession>
<dbReference type="Proteomes" id="UP001143330">
    <property type="component" value="Unassembled WGS sequence"/>
</dbReference>
<reference evidence="2" key="2">
    <citation type="submission" date="2023-01" db="EMBL/GenBank/DDBJ databases">
        <authorList>
            <person name="Sun Q."/>
            <person name="Evtushenko L."/>
        </authorList>
    </citation>
    <scope>NUCLEOTIDE SEQUENCE</scope>
    <source>
        <strain evidence="2">VKM B-2789</strain>
    </source>
</reference>
<dbReference type="PROSITE" id="PS50987">
    <property type="entry name" value="HTH_ARSR_2"/>
    <property type="match status" value="1"/>
</dbReference>
<dbReference type="SMART" id="SM00418">
    <property type="entry name" value="HTH_ARSR"/>
    <property type="match status" value="1"/>
</dbReference>
<protein>
    <submittedName>
        <fullName evidence="2">Transcriptional regulator</fullName>
    </submittedName>
</protein>
<dbReference type="InterPro" id="IPR011991">
    <property type="entry name" value="ArsR-like_HTH"/>
</dbReference>
<dbReference type="AlphaFoldDB" id="A0A9W6JWS8"/>
<dbReference type="InterPro" id="IPR001845">
    <property type="entry name" value="HTH_ArsR_DNA-bd_dom"/>
</dbReference>
<name>A0A9W6JWS8_9HYPH</name>
<comment type="caution">
    <text evidence="2">The sequence shown here is derived from an EMBL/GenBank/DDBJ whole genome shotgun (WGS) entry which is preliminary data.</text>
</comment>
<evidence type="ECO:0000313" key="2">
    <source>
        <dbReference type="EMBL" id="GLK84617.1"/>
    </source>
</evidence>
<dbReference type="PANTHER" id="PTHR38600:SF2">
    <property type="entry name" value="SLL0088 PROTEIN"/>
    <property type="match status" value="1"/>
</dbReference>
<dbReference type="GO" id="GO:0003700">
    <property type="term" value="F:DNA-binding transcription factor activity"/>
    <property type="evidence" value="ECO:0007669"/>
    <property type="project" value="InterPro"/>
</dbReference>
<dbReference type="EMBL" id="BSFM01000014">
    <property type="protein sequence ID" value="GLK84617.1"/>
    <property type="molecule type" value="Genomic_DNA"/>
</dbReference>
<dbReference type="PRINTS" id="PR00778">
    <property type="entry name" value="HTHARSR"/>
</dbReference>
<proteinExistence type="predicted"/>
<sequence length="112" mass="12439">MTLAALDGTFRALADPTRRAVVEALVRGPASVSDLARPFEMALPSFLQHLKVLEDSGLVATRKIGRVRTCSLRAEPLAAAGHWLDAQRLLWTQRLDQLDSLLLHLNNQEETR</sequence>
<gene>
    <name evidence="2" type="ORF">GCM10017653_26870</name>
</gene>
<dbReference type="PANTHER" id="PTHR38600">
    <property type="entry name" value="TRANSCRIPTIONAL REGULATORY PROTEIN"/>
    <property type="match status" value="1"/>
</dbReference>
<feature type="domain" description="HTH arsR-type" evidence="1">
    <location>
        <begin position="1"/>
        <end position="109"/>
    </location>
</feature>
<organism evidence="2 3">
    <name type="scientific">Ancylobacter defluvii</name>
    <dbReference type="NCBI Taxonomy" id="1282440"/>
    <lineage>
        <taxon>Bacteria</taxon>
        <taxon>Pseudomonadati</taxon>
        <taxon>Pseudomonadota</taxon>
        <taxon>Alphaproteobacteria</taxon>
        <taxon>Hyphomicrobiales</taxon>
        <taxon>Xanthobacteraceae</taxon>
        <taxon>Ancylobacter</taxon>
    </lineage>
</organism>
<evidence type="ECO:0000313" key="3">
    <source>
        <dbReference type="Proteomes" id="UP001143330"/>
    </source>
</evidence>
<keyword evidence="3" id="KW-1185">Reference proteome</keyword>
<evidence type="ECO:0000259" key="1">
    <source>
        <dbReference type="PROSITE" id="PS50987"/>
    </source>
</evidence>
<reference evidence="2" key="1">
    <citation type="journal article" date="2014" name="Int. J. Syst. Evol. Microbiol.">
        <title>Complete genome sequence of Corynebacterium casei LMG S-19264T (=DSM 44701T), isolated from a smear-ripened cheese.</title>
        <authorList>
            <consortium name="US DOE Joint Genome Institute (JGI-PGF)"/>
            <person name="Walter F."/>
            <person name="Albersmeier A."/>
            <person name="Kalinowski J."/>
            <person name="Ruckert C."/>
        </authorList>
    </citation>
    <scope>NUCLEOTIDE SEQUENCE</scope>
    <source>
        <strain evidence="2">VKM B-2789</strain>
    </source>
</reference>
<dbReference type="SUPFAM" id="SSF46785">
    <property type="entry name" value="Winged helix' DNA-binding domain"/>
    <property type="match status" value="1"/>
</dbReference>
<dbReference type="InterPro" id="IPR036388">
    <property type="entry name" value="WH-like_DNA-bd_sf"/>
</dbReference>
<dbReference type="InterPro" id="IPR036390">
    <property type="entry name" value="WH_DNA-bd_sf"/>
</dbReference>
<dbReference type="CDD" id="cd00090">
    <property type="entry name" value="HTH_ARSR"/>
    <property type="match status" value="1"/>
</dbReference>
<dbReference type="Gene3D" id="1.10.10.10">
    <property type="entry name" value="Winged helix-like DNA-binding domain superfamily/Winged helix DNA-binding domain"/>
    <property type="match status" value="1"/>
</dbReference>
<dbReference type="Pfam" id="PF12840">
    <property type="entry name" value="HTH_20"/>
    <property type="match status" value="1"/>
</dbReference>